<keyword evidence="3 6" id="KW-0694">RNA-binding</keyword>
<dbReference type="InterPro" id="IPR036986">
    <property type="entry name" value="S4_RNA-bd_sf"/>
</dbReference>
<accession>A0ABQ6MDC4</accession>
<evidence type="ECO:0000256" key="5">
    <source>
        <dbReference type="ARBA" id="ARBA00023274"/>
    </source>
</evidence>
<keyword evidence="5 7" id="KW-0687">Ribonucleoprotein</keyword>
<evidence type="ECO:0000313" key="12">
    <source>
        <dbReference type="Proteomes" id="UP001165060"/>
    </source>
</evidence>
<organism evidence="11 12">
    <name type="scientific">Tetraparma gracilis</name>
    <dbReference type="NCBI Taxonomy" id="2962635"/>
    <lineage>
        <taxon>Eukaryota</taxon>
        <taxon>Sar</taxon>
        <taxon>Stramenopiles</taxon>
        <taxon>Ochrophyta</taxon>
        <taxon>Bolidophyceae</taxon>
        <taxon>Parmales</taxon>
        <taxon>Triparmaceae</taxon>
        <taxon>Tetraparma</taxon>
    </lineage>
</organism>
<dbReference type="InterPro" id="IPR005710">
    <property type="entry name" value="Ribosomal_uS4_euk/arc"/>
</dbReference>
<dbReference type="Proteomes" id="UP001165060">
    <property type="component" value="Unassembled WGS sequence"/>
</dbReference>
<feature type="domain" description="Small ribosomal subunit protein uS4 N-terminal" evidence="10">
    <location>
        <begin position="8"/>
        <end position="108"/>
    </location>
</feature>
<dbReference type="NCBIfam" id="NF003139">
    <property type="entry name" value="PRK04051.1"/>
    <property type="match status" value="1"/>
</dbReference>
<dbReference type="InterPro" id="IPR002942">
    <property type="entry name" value="S4_RNA-bd"/>
</dbReference>
<keyword evidence="12" id="KW-1185">Reference proteome</keyword>
<comment type="similarity">
    <text evidence="1 7">Belongs to the universal ribosomal protein uS4 family.</text>
</comment>
<gene>
    <name evidence="11" type="ORF">TeGR_g6528</name>
</gene>
<evidence type="ECO:0000256" key="4">
    <source>
        <dbReference type="ARBA" id="ARBA00022980"/>
    </source>
</evidence>
<proteinExistence type="inferred from homology"/>
<dbReference type="SMART" id="SM01390">
    <property type="entry name" value="Ribosomal_S4"/>
    <property type="match status" value="1"/>
</dbReference>
<evidence type="ECO:0008006" key="13">
    <source>
        <dbReference type="Google" id="ProtNLM"/>
    </source>
</evidence>
<dbReference type="SMART" id="SM00363">
    <property type="entry name" value="S4"/>
    <property type="match status" value="1"/>
</dbReference>
<keyword evidence="2 6" id="KW-0699">rRNA-binding</keyword>
<dbReference type="PANTHER" id="PTHR11831">
    <property type="entry name" value="30S 40S RIBOSOMAL PROTEIN"/>
    <property type="match status" value="1"/>
</dbReference>
<dbReference type="SUPFAM" id="SSF55174">
    <property type="entry name" value="Alpha-L RNA-binding motif"/>
    <property type="match status" value="1"/>
</dbReference>
<feature type="region of interest" description="Disordered" evidence="8">
    <location>
        <begin position="163"/>
        <end position="190"/>
    </location>
</feature>
<dbReference type="PANTHER" id="PTHR11831:SF5">
    <property type="entry name" value="40S RIBOSOMAL PROTEIN S9"/>
    <property type="match status" value="1"/>
</dbReference>
<comment type="caution">
    <text evidence="11">The sequence shown here is derived from an EMBL/GenBank/DDBJ whole genome shotgun (WGS) entry which is preliminary data.</text>
</comment>
<dbReference type="InterPro" id="IPR001912">
    <property type="entry name" value="Ribosomal_uS4_N"/>
</dbReference>
<evidence type="ECO:0000259" key="10">
    <source>
        <dbReference type="SMART" id="SM01390"/>
    </source>
</evidence>
<evidence type="ECO:0000313" key="11">
    <source>
        <dbReference type="EMBL" id="GMI24217.1"/>
    </source>
</evidence>
<keyword evidence="4 7" id="KW-0689">Ribosomal protein</keyword>
<feature type="domain" description="RNA-binding S4" evidence="9">
    <location>
        <begin position="109"/>
        <end position="177"/>
    </location>
</feature>
<evidence type="ECO:0000259" key="9">
    <source>
        <dbReference type="SMART" id="SM00363"/>
    </source>
</evidence>
<dbReference type="InterPro" id="IPR018079">
    <property type="entry name" value="Ribosomal_uS4_CS"/>
</dbReference>
<name>A0ABQ6MDC4_9STRA</name>
<protein>
    <recommendedName>
        <fullName evidence="13">40S ribosomal protein S9</fullName>
    </recommendedName>
</protein>
<dbReference type="PROSITE" id="PS00632">
    <property type="entry name" value="RIBOSOMAL_S4"/>
    <property type="match status" value="1"/>
</dbReference>
<sequence length="190" mass="21902">MPTNAMHRNYRKTVKTPRRPFEKERLDAELKLVGEYGLRCKKEIWRVQFALAKLRKAARTLLTLDVTDGKRIFEGEALLRRMARYGLLSEDELELDFILQLTTQKLLERRLQTKVFKQGLAKSIHHARVLIKQRHIRVGKQMVNVPSFNVRVDSEKHIDFALTSPFGQGPPGRNAKKRAATKAAAADDEE</sequence>
<dbReference type="InterPro" id="IPR022801">
    <property type="entry name" value="Ribosomal_uS4"/>
</dbReference>
<dbReference type="CDD" id="cd00165">
    <property type="entry name" value="S4"/>
    <property type="match status" value="1"/>
</dbReference>
<reference evidence="11 12" key="1">
    <citation type="journal article" date="2023" name="Commun. Biol.">
        <title>Genome analysis of Parmales, the sister group of diatoms, reveals the evolutionary specialization of diatoms from phago-mixotrophs to photoautotrophs.</title>
        <authorList>
            <person name="Ban H."/>
            <person name="Sato S."/>
            <person name="Yoshikawa S."/>
            <person name="Yamada K."/>
            <person name="Nakamura Y."/>
            <person name="Ichinomiya M."/>
            <person name="Sato N."/>
            <person name="Blanc-Mathieu R."/>
            <person name="Endo H."/>
            <person name="Kuwata A."/>
            <person name="Ogata H."/>
        </authorList>
    </citation>
    <scope>NUCLEOTIDE SEQUENCE [LARGE SCALE GENOMIC DNA]</scope>
</reference>
<evidence type="ECO:0000256" key="8">
    <source>
        <dbReference type="SAM" id="MobiDB-lite"/>
    </source>
</evidence>
<evidence type="ECO:0000256" key="2">
    <source>
        <dbReference type="ARBA" id="ARBA00022730"/>
    </source>
</evidence>
<dbReference type="PROSITE" id="PS50889">
    <property type="entry name" value="S4"/>
    <property type="match status" value="1"/>
</dbReference>
<dbReference type="EMBL" id="BRYB01002699">
    <property type="protein sequence ID" value="GMI24217.1"/>
    <property type="molecule type" value="Genomic_DNA"/>
</dbReference>
<dbReference type="Pfam" id="PF00163">
    <property type="entry name" value="Ribosomal_S4"/>
    <property type="match status" value="1"/>
</dbReference>
<evidence type="ECO:0000256" key="3">
    <source>
        <dbReference type="ARBA" id="ARBA00022884"/>
    </source>
</evidence>
<evidence type="ECO:0000256" key="1">
    <source>
        <dbReference type="ARBA" id="ARBA00007465"/>
    </source>
</evidence>
<evidence type="ECO:0000256" key="7">
    <source>
        <dbReference type="RuleBase" id="RU003699"/>
    </source>
</evidence>
<dbReference type="Gene3D" id="3.10.290.10">
    <property type="entry name" value="RNA-binding S4 domain"/>
    <property type="match status" value="1"/>
</dbReference>
<evidence type="ECO:0000256" key="6">
    <source>
        <dbReference type="PROSITE-ProRule" id="PRU00182"/>
    </source>
</evidence>
<dbReference type="Pfam" id="PF01479">
    <property type="entry name" value="S4"/>
    <property type="match status" value="1"/>
</dbReference>
<dbReference type="NCBIfam" id="TIGR01018">
    <property type="entry name" value="uS4_arch"/>
    <property type="match status" value="1"/>
</dbReference>